<evidence type="ECO:0000259" key="15">
    <source>
        <dbReference type="PROSITE" id="PS50998"/>
    </source>
</evidence>
<evidence type="ECO:0000256" key="8">
    <source>
        <dbReference type="ARBA" id="ARBA00022535"/>
    </source>
</evidence>
<keyword evidence="7" id="KW-0964">Secreted</keyword>
<evidence type="ECO:0000313" key="17">
    <source>
        <dbReference type="Proteomes" id="UP000646548"/>
    </source>
</evidence>
<dbReference type="GO" id="GO:0045745">
    <property type="term" value="P:positive regulation of G protein-coupled receptor signaling pathway"/>
    <property type="evidence" value="ECO:0007669"/>
    <property type="project" value="TreeGrafter"/>
</dbReference>
<dbReference type="GO" id="GO:0030553">
    <property type="term" value="F:cGMP binding"/>
    <property type="evidence" value="ECO:0007669"/>
    <property type="project" value="InterPro"/>
</dbReference>
<dbReference type="GO" id="GO:0042622">
    <property type="term" value="C:photoreceptor outer segment membrane"/>
    <property type="evidence" value="ECO:0007669"/>
    <property type="project" value="TreeGrafter"/>
</dbReference>
<comment type="similarity">
    <text evidence="3">Belongs to the rod/cone cGMP-PDE gamma subunit family.</text>
</comment>
<feature type="region of interest" description="Disordered" evidence="14">
    <location>
        <begin position="1"/>
        <end position="40"/>
    </location>
</feature>
<evidence type="ECO:0000256" key="7">
    <source>
        <dbReference type="ARBA" id="ARBA00022525"/>
    </source>
</evidence>
<name>A0A834FPN3_ORYME</name>
<dbReference type="GO" id="GO:0005509">
    <property type="term" value="F:calcium ion binding"/>
    <property type="evidence" value="ECO:0007669"/>
    <property type="project" value="InterPro"/>
</dbReference>
<dbReference type="InterPro" id="IPR035972">
    <property type="entry name" value="GLA-like_dom_SF"/>
</dbReference>
<organism evidence="16 17">
    <name type="scientific">Oryzias melastigma</name>
    <name type="common">Marine medaka</name>
    <dbReference type="NCBI Taxonomy" id="30732"/>
    <lineage>
        <taxon>Eukaryota</taxon>
        <taxon>Metazoa</taxon>
        <taxon>Chordata</taxon>
        <taxon>Craniata</taxon>
        <taxon>Vertebrata</taxon>
        <taxon>Euteleostomi</taxon>
        <taxon>Actinopterygii</taxon>
        <taxon>Neopterygii</taxon>
        <taxon>Teleostei</taxon>
        <taxon>Neoteleostei</taxon>
        <taxon>Acanthomorphata</taxon>
        <taxon>Ovalentaria</taxon>
        <taxon>Atherinomorphae</taxon>
        <taxon>Beloniformes</taxon>
        <taxon>Adrianichthyidae</taxon>
        <taxon>Oryziinae</taxon>
        <taxon>Oryzias</taxon>
    </lineage>
</organism>
<keyword evidence="11" id="KW-1015">Disulfide bond</keyword>
<comment type="similarity">
    <text evidence="4">Belongs to the osteocalcin/matrix Gla protein family.</text>
</comment>
<evidence type="ECO:0000256" key="11">
    <source>
        <dbReference type="ARBA" id="ARBA00023157"/>
    </source>
</evidence>
<feature type="domain" description="Gla" evidence="15">
    <location>
        <begin position="306"/>
        <end position="336"/>
    </location>
</feature>
<evidence type="ECO:0000313" key="16">
    <source>
        <dbReference type="EMBL" id="KAF6737986.1"/>
    </source>
</evidence>
<proteinExistence type="inferred from homology"/>
<dbReference type="PANTHER" id="PTHR12122">
    <property type="entry name" value="RETINAL CONE RHODOPSIN-SENSITIVE CGMP 3',5'-CYCLIC PHOSPHODIESTERASE GAMMA-SUBUNIT-RELATED"/>
    <property type="match status" value="1"/>
</dbReference>
<dbReference type="SUPFAM" id="SSF52833">
    <property type="entry name" value="Thioredoxin-like"/>
    <property type="match status" value="2"/>
</dbReference>
<evidence type="ECO:0000256" key="14">
    <source>
        <dbReference type="SAM" id="MobiDB-lite"/>
    </source>
</evidence>
<keyword evidence="10" id="KW-0378">Hydrolase</keyword>
<evidence type="ECO:0000256" key="3">
    <source>
        <dbReference type="ARBA" id="ARBA00006377"/>
    </source>
</evidence>
<evidence type="ECO:0000256" key="9">
    <source>
        <dbReference type="ARBA" id="ARBA00022606"/>
    </source>
</evidence>
<dbReference type="InterPro" id="IPR036249">
    <property type="entry name" value="Thioredoxin-like_sf"/>
</dbReference>
<reference evidence="16" key="1">
    <citation type="journal article" name="BMC Genomics">
        <title>Long-read sequencing and de novo genome assembly of marine medaka (Oryzias melastigma).</title>
        <authorList>
            <person name="Liang P."/>
            <person name="Saqib H.S.A."/>
            <person name="Ni X."/>
            <person name="Shen Y."/>
        </authorList>
    </citation>
    <scope>NUCLEOTIDE SEQUENCE</scope>
    <source>
        <strain evidence="16">Bigg-433</strain>
    </source>
</reference>
<dbReference type="AlphaFoldDB" id="A0A834FPN3"/>
<evidence type="ECO:0000256" key="12">
    <source>
        <dbReference type="ARBA" id="ARBA00023305"/>
    </source>
</evidence>
<accession>A0A834FPN3</accession>
<dbReference type="EMBL" id="WKFB01000042">
    <property type="protein sequence ID" value="KAF6737986.1"/>
    <property type="molecule type" value="Genomic_DNA"/>
</dbReference>
<dbReference type="InterPro" id="IPR006952">
    <property type="entry name" value="PDE6_gamma"/>
</dbReference>
<dbReference type="SUPFAM" id="SSF57630">
    <property type="entry name" value="GLA-domain"/>
    <property type="match status" value="1"/>
</dbReference>
<evidence type="ECO:0000256" key="13">
    <source>
        <dbReference type="ARBA" id="ARBA00025377"/>
    </source>
</evidence>
<dbReference type="FunFam" id="4.10.1120.10:FF:000002">
    <property type="entry name" value="Retinal cone rhodopsin-sensitive cGMP 3',5'-cyclic phosphodiesterase subunit gamma-like"/>
    <property type="match status" value="1"/>
</dbReference>
<feature type="compositionally biased region" description="Basic residues" evidence="14">
    <location>
        <begin position="13"/>
        <end position="28"/>
    </location>
</feature>
<sequence length="340" mass="37702">MADVATPADRKAPPKFKQRTTRTFKSKAPKPGQKGFGDDIPGMEGLGTDITVVCPWEAFGDMELSDLAKFGIIDSILKLDDTKAVEAFVDSGEVVIIGFLEGEESHGYKELVEASKKVDSVPAAVCTEKEVWAAYNISSDTITLFRKADDWKSNIVLSEVQKFDLDSLVNFIITNEIRYITEYNQVTAVGLFNAEVRTHLVIFANRGSEEYSELKEKLAALAPEFTGKFLFVLINGALKSNFKAINYFGLTTKDLPRVGIYDGDSDMKWLLPEGEISTERVRDFCQSFLQGDLKNVKQAGHDPKTEFLSEVCELNVACDEMAETEGIVAAYTAYYGQVPF</sequence>
<keyword evidence="6" id="KW-0301">Gamma-carboxyglutamic acid</keyword>
<comment type="caution">
    <text evidence="16">The sequence shown here is derived from an EMBL/GenBank/DDBJ whole genome shotgun (WGS) entry which is preliminary data.</text>
</comment>
<evidence type="ECO:0000256" key="5">
    <source>
        <dbReference type="ARBA" id="ARBA00012319"/>
    </source>
</evidence>
<comment type="function">
    <text evidence="13">Participates in processes of transmission and amplification of the visual signal. cGMP-PDEs are the effector molecules in G-protein-mediated phototransduction in vertebrate rods and cones.</text>
</comment>
<dbReference type="GO" id="GO:0047555">
    <property type="term" value="F:3',5'-cyclic-GMP phosphodiesterase activity"/>
    <property type="evidence" value="ECO:0007669"/>
    <property type="project" value="UniProtKB-EC"/>
</dbReference>
<dbReference type="PROSITE" id="PS50998">
    <property type="entry name" value="GLA_2"/>
    <property type="match status" value="1"/>
</dbReference>
<dbReference type="GO" id="GO:0007601">
    <property type="term" value="P:visual perception"/>
    <property type="evidence" value="ECO:0007669"/>
    <property type="project" value="UniProtKB-KW"/>
</dbReference>
<dbReference type="Pfam" id="PF04868">
    <property type="entry name" value="PDE6_gamma"/>
    <property type="match status" value="1"/>
</dbReference>
<dbReference type="CDD" id="cd02982">
    <property type="entry name" value="PDI_b'_family"/>
    <property type="match status" value="1"/>
</dbReference>
<evidence type="ECO:0000256" key="2">
    <source>
        <dbReference type="ARBA" id="ARBA00004613"/>
    </source>
</evidence>
<evidence type="ECO:0000256" key="4">
    <source>
        <dbReference type="ARBA" id="ARBA00008850"/>
    </source>
</evidence>
<dbReference type="GO" id="GO:0045742">
    <property type="term" value="P:positive regulation of epidermal growth factor receptor signaling pathway"/>
    <property type="evidence" value="ECO:0007669"/>
    <property type="project" value="TreeGrafter"/>
</dbReference>
<dbReference type="Pfam" id="PF13848">
    <property type="entry name" value="Thioredoxin_6"/>
    <property type="match status" value="1"/>
</dbReference>
<keyword evidence="12" id="KW-0844">Vision</keyword>
<evidence type="ECO:0000256" key="10">
    <source>
        <dbReference type="ARBA" id="ARBA00022801"/>
    </source>
</evidence>
<dbReference type="CDD" id="cd02981">
    <property type="entry name" value="PDI_b_family"/>
    <property type="match status" value="1"/>
</dbReference>
<protein>
    <recommendedName>
        <fullName evidence="5">3',5'-cyclic-GMP phosphodiesterase</fullName>
        <ecNumber evidence="5">3.1.4.35</ecNumber>
    </recommendedName>
</protein>
<dbReference type="Gene3D" id="4.10.1120.10">
    <property type="entry name" value="Retinal cGMP phosphodiesterase, gamma subunit"/>
    <property type="match status" value="1"/>
</dbReference>
<evidence type="ECO:0000256" key="1">
    <source>
        <dbReference type="ARBA" id="ARBA00000583"/>
    </source>
</evidence>
<dbReference type="Proteomes" id="UP000646548">
    <property type="component" value="Unassembled WGS sequence"/>
</dbReference>
<dbReference type="InterPro" id="IPR037030">
    <property type="entry name" value="PDE6_gamma_sf"/>
</dbReference>
<keyword evidence="8" id="KW-0140">cGMP</keyword>
<dbReference type="Gene3D" id="3.40.30.10">
    <property type="entry name" value="Glutaredoxin"/>
    <property type="match status" value="2"/>
</dbReference>
<keyword evidence="9" id="KW-0716">Sensory transduction</keyword>
<evidence type="ECO:0000256" key="6">
    <source>
        <dbReference type="ARBA" id="ARBA00022479"/>
    </source>
</evidence>
<comment type="subcellular location">
    <subcellularLocation>
        <location evidence="2">Secreted</location>
    </subcellularLocation>
</comment>
<gene>
    <name evidence="16" type="ORF">FQA47_003223</name>
</gene>
<dbReference type="GO" id="GO:0005576">
    <property type="term" value="C:extracellular region"/>
    <property type="evidence" value="ECO:0007669"/>
    <property type="project" value="InterPro"/>
</dbReference>
<dbReference type="Pfam" id="PF25890">
    <property type="entry name" value="BGLAP_C"/>
    <property type="match status" value="1"/>
</dbReference>
<dbReference type="EC" id="3.1.4.35" evidence="5"/>
<dbReference type="PANTHER" id="PTHR12122:SF8">
    <property type="entry name" value="RHODOPSIN-SENSITIVE CGMP 3',5'-CYCLIC PHOSPHODIESTERASE SUBUNIT GAMMA"/>
    <property type="match status" value="1"/>
</dbReference>
<dbReference type="InterPro" id="IPR000294">
    <property type="entry name" value="GLA_domain"/>
</dbReference>
<dbReference type="InterPro" id="IPR058704">
    <property type="entry name" value="BGLAP-like_C"/>
</dbReference>
<comment type="catalytic activity">
    <reaction evidence="1">
        <text>3',5'-cyclic GMP + H2O = GMP + H(+)</text>
        <dbReference type="Rhea" id="RHEA:16957"/>
        <dbReference type="ChEBI" id="CHEBI:15377"/>
        <dbReference type="ChEBI" id="CHEBI:15378"/>
        <dbReference type="ChEBI" id="CHEBI:57746"/>
        <dbReference type="ChEBI" id="CHEBI:58115"/>
        <dbReference type="EC" id="3.1.4.35"/>
    </reaction>
</comment>